<dbReference type="EMBL" id="LUUI01000024">
    <property type="protein sequence ID" value="OAI20982.1"/>
    <property type="molecule type" value="Genomic_DNA"/>
</dbReference>
<protein>
    <submittedName>
        <fullName evidence="1">Uncharacterized protein</fullName>
    </submittedName>
</protein>
<dbReference type="OrthoDB" id="5570008at2"/>
<evidence type="ECO:0000313" key="1">
    <source>
        <dbReference type="EMBL" id="OAI20982.1"/>
    </source>
</evidence>
<dbReference type="Proteomes" id="UP000078476">
    <property type="component" value="Unassembled WGS sequence"/>
</dbReference>
<dbReference type="AlphaFoldDB" id="A0A177NT09"/>
<name>A0A177NT09_9GAMM</name>
<sequence length="207" mass="22437">MEILGLLVVLVAAYWAKNNLLKPDTSKAIDDSCRRAVDSVKKTFSNKIENVAEVPERQDVVAPVVEQPSPVVDEHLSQSNQVTQNIAAPAAAVSQTVVAKKSPAIVLNPVPEDSVLKRHYQTQLVAERVSITHPYPTDSVLRRHYETSLQAAFNLVATAPKADAVELVVAAIEPVAAVTTIANEQSFPEDSVLKRHFTQLIEASEAA</sequence>
<dbReference type="RefSeq" id="WP_066977091.1">
    <property type="nucleotide sequence ID" value="NZ_LUUI01000024.1"/>
</dbReference>
<accession>A0A177NT09</accession>
<reference evidence="1 2" key="1">
    <citation type="submission" date="2016-03" db="EMBL/GenBank/DDBJ databases">
        <authorList>
            <person name="Ploux O."/>
        </authorList>
    </citation>
    <scope>NUCLEOTIDE SEQUENCE [LARGE SCALE GENOMIC DNA]</scope>
    <source>
        <strain evidence="1 2">R-45370</strain>
    </source>
</reference>
<organism evidence="1 2">
    <name type="scientific">Methylomonas lenta</name>
    <dbReference type="NCBI Taxonomy" id="980561"/>
    <lineage>
        <taxon>Bacteria</taxon>
        <taxon>Pseudomonadati</taxon>
        <taxon>Pseudomonadota</taxon>
        <taxon>Gammaproteobacteria</taxon>
        <taxon>Methylococcales</taxon>
        <taxon>Methylococcaceae</taxon>
        <taxon>Methylomonas</taxon>
    </lineage>
</organism>
<gene>
    <name evidence="1" type="ORF">A1359_19975</name>
</gene>
<proteinExistence type="predicted"/>
<evidence type="ECO:0000313" key="2">
    <source>
        <dbReference type="Proteomes" id="UP000078476"/>
    </source>
</evidence>
<keyword evidence="2" id="KW-1185">Reference proteome</keyword>
<comment type="caution">
    <text evidence="1">The sequence shown here is derived from an EMBL/GenBank/DDBJ whole genome shotgun (WGS) entry which is preliminary data.</text>
</comment>